<dbReference type="STRING" id="670155.SAMN04488001_2544"/>
<dbReference type="OrthoDB" id="6169313at2"/>
<protein>
    <recommendedName>
        <fullName evidence="6">Acyl-homoserine-lactone synthase</fullName>
        <ecNumber evidence="6">2.3.1.184</ecNumber>
    </recommendedName>
    <alternativeName>
        <fullName evidence="6">Autoinducer synthesis protein</fullName>
    </alternativeName>
</protein>
<dbReference type="Pfam" id="PF00765">
    <property type="entry name" value="Autoind_synth"/>
    <property type="match status" value="1"/>
</dbReference>
<dbReference type="PRINTS" id="PR01549">
    <property type="entry name" value="AUTOINDCRSYN"/>
</dbReference>
<dbReference type="PANTHER" id="PTHR39322">
    <property type="entry name" value="ACYL-HOMOSERINE-LACTONE SYNTHASE"/>
    <property type="match status" value="1"/>
</dbReference>
<dbReference type="InterPro" id="IPR016181">
    <property type="entry name" value="Acyl_CoA_acyltransferase"/>
</dbReference>
<keyword evidence="8" id="KW-1185">Reference proteome</keyword>
<dbReference type="RefSeq" id="WP_089947311.1">
    <property type="nucleotide sequence ID" value="NZ_FNOI01000004.1"/>
</dbReference>
<dbReference type="EC" id="2.3.1.184" evidence="6"/>
<organism evidence="7 8">
    <name type="scientific">Litoreibacter albidus</name>
    <dbReference type="NCBI Taxonomy" id="670155"/>
    <lineage>
        <taxon>Bacteria</taxon>
        <taxon>Pseudomonadati</taxon>
        <taxon>Pseudomonadota</taxon>
        <taxon>Alphaproteobacteria</taxon>
        <taxon>Rhodobacterales</taxon>
        <taxon>Roseobacteraceae</taxon>
        <taxon>Litoreibacter</taxon>
    </lineage>
</organism>
<dbReference type="AlphaFoldDB" id="A0A1H2ZED1"/>
<keyword evidence="3 6" id="KW-0949">S-adenosyl-L-methionine</keyword>
<evidence type="ECO:0000256" key="6">
    <source>
        <dbReference type="RuleBase" id="RU361135"/>
    </source>
</evidence>
<evidence type="ECO:0000256" key="5">
    <source>
        <dbReference type="PROSITE-ProRule" id="PRU00533"/>
    </source>
</evidence>
<keyword evidence="2 6" id="KW-0808">Transferase</keyword>
<dbReference type="InterPro" id="IPR001690">
    <property type="entry name" value="Autoind_synthase"/>
</dbReference>
<keyword evidence="4 5" id="KW-0071">Autoinducer synthesis</keyword>
<evidence type="ECO:0000313" key="7">
    <source>
        <dbReference type="EMBL" id="SDX15760.1"/>
    </source>
</evidence>
<proteinExistence type="inferred from homology"/>
<evidence type="ECO:0000256" key="4">
    <source>
        <dbReference type="ARBA" id="ARBA00022929"/>
    </source>
</evidence>
<dbReference type="GO" id="GO:0007165">
    <property type="term" value="P:signal transduction"/>
    <property type="evidence" value="ECO:0007669"/>
    <property type="project" value="TreeGrafter"/>
</dbReference>
<keyword evidence="1 5" id="KW-0673">Quorum sensing</keyword>
<comment type="similarity">
    <text evidence="5 6">Belongs to the autoinducer synthase family.</text>
</comment>
<evidence type="ECO:0000256" key="1">
    <source>
        <dbReference type="ARBA" id="ARBA00022654"/>
    </source>
</evidence>
<dbReference type="PROSITE" id="PS51187">
    <property type="entry name" value="AUTOINDUCER_SYNTH_2"/>
    <property type="match status" value="1"/>
</dbReference>
<dbReference type="PANTHER" id="PTHR39322:SF1">
    <property type="entry name" value="ISOVALERYL-HOMOSERINE LACTONE SYNTHASE"/>
    <property type="match status" value="1"/>
</dbReference>
<dbReference type="Gene3D" id="3.40.630.30">
    <property type="match status" value="1"/>
</dbReference>
<sequence>MIRYLYADQLGAYPKLHTGMLEDRAAQFHDRLKWDVTVDANGYERDQYDALNPLYVIWETPAGGHGGSMRFLPSTGRTMLNDFFSHLSDRVIFDERIWETTRFCVSPAAPDGARIAALLMLAGAQLGVGHGLTHAAGVFDARMIRIYRKLGWCPKVLGTQGRGQDAISAGLWTFDPDHLARLAAKAGVSTEAAAHWYARAFGHKQAQFAA</sequence>
<dbReference type="EMBL" id="FNOI01000004">
    <property type="protein sequence ID" value="SDX15760.1"/>
    <property type="molecule type" value="Genomic_DNA"/>
</dbReference>
<dbReference type="Proteomes" id="UP000199441">
    <property type="component" value="Unassembled WGS sequence"/>
</dbReference>
<reference evidence="8" key="1">
    <citation type="submission" date="2016-10" db="EMBL/GenBank/DDBJ databases">
        <authorList>
            <person name="Varghese N."/>
            <person name="Submissions S."/>
        </authorList>
    </citation>
    <scope>NUCLEOTIDE SEQUENCE [LARGE SCALE GENOMIC DNA]</scope>
    <source>
        <strain evidence="8">DSM 26922</strain>
    </source>
</reference>
<accession>A0A1H2ZED1</accession>
<comment type="catalytic activity">
    <reaction evidence="6">
        <text>a fatty acyl-[ACP] + S-adenosyl-L-methionine = an N-acyl-L-homoserine lactone + S-methyl-5'-thioadenosine + holo-[ACP] + H(+)</text>
        <dbReference type="Rhea" id="RHEA:10096"/>
        <dbReference type="Rhea" id="RHEA-COMP:9685"/>
        <dbReference type="Rhea" id="RHEA-COMP:14125"/>
        <dbReference type="ChEBI" id="CHEBI:15378"/>
        <dbReference type="ChEBI" id="CHEBI:17509"/>
        <dbReference type="ChEBI" id="CHEBI:55474"/>
        <dbReference type="ChEBI" id="CHEBI:59789"/>
        <dbReference type="ChEBI" id="CHEBI:64479"/>
        <dbReference type="ChEBI" id="CHEBI:138651"/>
        <dbReference type="EC" id="2.3.1.184"/>
    </reaction>
</comment>
<gene>
    <name evidence="7" type="ORF">SAMN04488001_2544</name>
</gene>
<evidence type="ECO:0000313" key="8">
    <source>
        <dbReference type="Proteomes" id="UP000199441"/>
    </source>
</evidence>
<evidence type="ECO:0000256" key="2">
    <source>
        <dbReference type="ARBA" id="ARBA00022679"/>
    </source>
</evidence>
<dbReference type="GO" id="GO:0061579">
    <property type="term" value="F:N-acyl homoserine lactone synthase activity"/>
    <property type="evidence" value="ECO:0007669"/>
    <property type="project" value="UniProtKB-UniRule"/>
</dbReference>
<dbReference type="GO" id="GO:0009372">
    <property type="term" value="P:quorum sensing"/>
    <property type="evidence" value="ECO:0007669"/>
    <property type="project" value="UniProtKB-UniRule"/>
</dbReference>
<dbReference type="SUPFAM" id="SSF55729">
    <property type="entry name" value="Acyl-CoA N-acyltransferases (Nat)"/>
    <property type="match status" value="1"/>
</dbReference>
<evidence type="ECO:0000256" key="3">
    <source>
        <dbReference type="ARBA" id="ARBA00022691"/>
    </source>
</evidence>
<name>A0A1H2ZED1_9RHOB</name>